<dbReference type="InterPro" id="IPR036388">
    <property type="entry name" value="WH-like_DNA-bd_sf"/>
</dbReference>
<evidence type="ECO:0000256" key="1">
    <source>
        <dbReference type="ARBA" id="ARBA00005384"/>
    </source>
</evidence>
<proteinExistence type="inferred from homology"/>
<dbReference type="InterPro" id="IPR015421">
    <property type="entry name" value="PyrdxlP-dep_Trfase_major"/>
</dbReference>
<dbReference type="InterPro" id="IPR000524">
    <property type="entry name" value="Tscrpt_reg_HTH_GntR"/>
</dbReference>
<reference evidence="7 8" key="1">
    <citation type="submission" date="2024-06" db="EMBL/GenBank/DDBJ databases">
        <title>Genomic Encyclopedia of Type Strains, Phase V (KMG-V): Genome sequencing to study the core and pangenomes of soil and plant-associated prokaryotes.</title>
        <authorList>
            <person name="Whitman W."/>
        </authorList>
    </citation>
    <scope>NUCLEOTIDE SEQUENCE [LARGE SCALE GENOMIC DNA]</scope>
    <source>
        <strain evidence="7 8">NE40</strain>
    </source>
</reference>
<gene>
    <name evidence="7" type="ORF">V5J35_002970</name>
</gene>
<keyword evidence="7" id="KW-0808">Transferase</keyword>
<keyword evidence="4" id="KW-0238">DNA-binding</keyword>
<dbReference type="InterPro" id="IPR015424">
    <property type="entry name" value="PyrdxlP-dep_Trfase"/>
</dbReference>
<dbReference type="SUPFAM" id="SSF46785">
    <property type="entry name" value="Winged helix' DNA-binding domain"/>
    <property type="match status" value="1"/>
</dbReference>
<sequence length="492" mass="55080">MRMPLVEMPELKLDSDCGTPLFDQLYQTIRQRVLNRLLSPGTRLPSSRNLARQLGIARNTVIAAYEQLIAEGYLESKSGSGTFVTEELPEAWFQADTQPSSARQPLQTIELSNYADVIKGENIREMGSNQGFTVGIPDLKAFPAKLWNKVSNSIPQAGLTELMGFQYPQGLPELQEAITDYVRSSRAVRCEPDHVVITQGAQQALDLCARLFLNPGDPVAMENPGYIGAQRAINATGAHIIPLPVDEQGVVVSALEQLHPPPKLVYVTPAHHYPLGNVMSLQRRTQLLNWATTHNSWILEDDYDSEYHYQNRPLASLQGLCENSRVIYIGSFSKVLFPALRLGYTILPPSLTDVFTKAKMEHSGETPVHIQATTAAFIQQGYFSNHLKRMRVLYARKLDTMLNACELLKPWCKVHAQGAGMHLVLEFIADICEESIVSQLLKKRIYCSRLSQYYLGKPEKYGLALGFANSSESEIKHKVEQIALIIQEYKQP</sequence>
<dbReference type="PROSITE" id="PS50949">
    <property type="entry name" value="HTH_GNTR"/>
    <property type="match status" value="1"/>
</dbReference>
<evidence type="ECO:0000256" key="2">
    <source>
        <dbReference type="ARBA" id="ARBA00022898"/>
    </source>
</evidence>
<evidence type="ECO:0000313" key="8">
    <source>
        <dbReference type="Proteomes" id="UP001549366"/>
    </source>
</evidence>
<keyword evidence="2" id="KW-0663">Pyridoxal phosphate</keyword>
<evidence type="ECO:0000256" key="5">
    <source>
        <dbReference type="ARBA" id="ARBA00023163"/>
    </source>
</evidence>
<dbReference type="RefSeq" id="WP_354007907.1">
    <property type="nucleotide sequence ID" value="NZ_JBEWTA010000001.1"/>
</dbReference>
<dbReference type="GO" id="GO:0008483">
    <property type="term" value="F:transaminase activity"/>
    <property type="evidence" value="ECO:0007669"/>
    <property type="project" value="UniProtKB-KW"/>
</dbReference>
<accession>A0ABV2SJ39</accession>
<evidence type="ECO:0000256" key="4">
    <source>
        <dbReference type="ARBA" id="ARBA00023125"/>
    </source>
</evidence>
<dbReference type="InterPro" id="IPR036390">
    <property type="entry name" value="WH_DNA-bd_sf"/>
</dbReference>
<dbReference type="PANTHER" id="PTHR46577">
    <property type="entry name" value="HTH-TYPE TRANSCRIPTIONAL REGULATORY PROTEIN GABR"/>
    <property type="match status" value="1"/>
</dbReference>
<dbReference type="Proteomes" id="UP001549366">
    <property type="component" value="Unassembled WGS sequence"/>
</dbReference>
<evidence type="ECO:0000259" key="6">
    <source>
        <dbReference type="PROSITE" id="PS50949"/>
    </source>
</evidence>
<keyword evidence="8" id="KW-1185">Reference proteome</keyword>
<dbReference type="Gene3D" id="3.40.640.10">
    <property type="entry name" value="Type I PLP-dependent aspartate aminotransferase-like (Major domain)"/>
    <property type="match status" value="1"/>
</dbReference>
<evidence type="ECO:0000313" key="7">
    <source>
        <dbReference type="EMBL" id="MET4757778.1"/>
    </source>
</evidence>
<keyword evidence="7" id="KW-0032">Aminotransferase</keyword>
<feature type="domain" description="HTH gntR-type" evidence="6">
    <location>
        <begin position="19"/>
        <end position="87"/>
    </location>
</feature>
<dbReference type="EMBL" id="JBEWTB010000002">
    <property type="protein sequence ID" value="MET4757778.1"/>
    <property type="molecule type" value="Genomic_DNA"/>
</dbReference>
<name>A0ABV2SJ39_9GAMM</name>
<keyword evidence="3" id="KW-0805">Transcription regulation</keyword>
<protein>
    <submittedName>
        <fullName evidence="7">GntR family transcriptional regulator/MocR family aminotransferase</fullName>
    </submittedName>
</protein>
<dbReference type="SUPFAM" id="SSF53383">
    <property type="entry name" value="PLP-dependent transferases"/>
    <property type="match status" value="1"/>
</dbReference>
<dbReference type="Pfam" id="PF00392">
    <property type="entry name" value="GntR"/>
    <property type="match status" value="1"/>
</dbReference>
<dbReference type="Gene3D" id="1.10.10.10">
    <property type="entry name" value="Winged helix-like DNA-binding domain superfamily/Winged helix DNA-binding domain"/>
    <property type="match status" value="1"/>
</dbReference>
<dbReference type="CDD" id="cd07377">
    <property type="entry name" value="WHTH_GntR"/>
    <property type="match status" value="1"/>
</dbReference>
<dbReference type="Pfam" id="PF00155">
    <property type="entry name" value="Aminotran_1_2"/>
    <property type="match status" value="1"/>
</dbReference>
<dbReference type="SMART" id="SM00345">
    <property type="entry name" value="HTH_GNTR"/>
    <property type="match status" value="1"/>
</dbReference>
<dbReference type="PANTHER" id="PTHR46577:SF1">
    <property type="entry name" value="HTH-TYPE TRANSCRIPTIONAL REGULATORY PROTEIN GABR"/>
    <property type="match status" value="1"/>
</dbReference>
<dbReference type="InterPro" id="IPR051446">
    <property type="entry name" value="HTH_trans_reg/aminotransferase"/>
</dbReference>
<dbReference type="CDD" id="cd00609">
    <property type="entry name" value="AAT_like"/>
    <property type="match status" value="1"/>
</dbReference>
<keyword evidence="5" id="KW-0804">Transcription</keyword>
<comment type="similarity">
    <text evidence="1">In the C-terminal section; belongs to the class-I pyridoxal-phosphate-dependent aminotransferase family.</text>
</comment>
<organism evidence="7 8">
    <name type="scientific">Endozoicomonas lisbonensis</name>
    <dbReference type="NCBI Taxonomy" id="3120522"/>
    <lineage>
        <taxon>Bacteria</taxon>
        <taxon>Pseudomonadati</taxon>
        <taxon>Pseudomonadota</taxon>
        <taxon>Gammaproteobacteria</taxon>
        <taxon>Oceanospirillales</taxon>
        <taxon>Endozoicomonadaceae</taxon>
        <taxon>Endozoicomonas</taxon>
    </lineage>
</organism>
<evidence type="ECO:0000256" key="3">
    <source>
        <dbReference type="ARBA" id="ARBA00023015"/>
    </source>
</evidence>
<dbReference type="PRINTS" id="PR00035">
    <property type="entry name" value="HTHGNTR"/>
</dbReference>
<comment type="caution">
    <text evidence="7">The sequence shown here is derived from an EMBL/GenBank/DDBJ whole genome shotgun (WGS) entry which is preliminary data.</text>
</comment>
<dbReference type="InterPro" id="IPR004839">
    <property type="entry name" value="Aminotransferase_I/II_large"/>
</dbReference>